<protein>
    <recommendedName>
        <fullName evidence="2">F5/8 type C domain-containing protein</fullName>
    </recommendedName>
</protein>
<dbReference type="EMBL" id="LAZR01007454">
    <property type="protein sequence ID" value="KKM85163.1"/>
    <property type="molecule type" value="Genomic_DNA"/>
</dbReference>
<comment type="caution">
    <text evidence="1">The sequence shown here is derived from an EMBL/GenBank/DDBJ whole genome shotgun (WGS) entry which is preliminary data.</text>
</comment>
<name>A0A0F9KTV5_9ZZZZ</name>
<sequence>MIKKKIILLAMILLLAFPALALAGNGEIRATEIFETETIALSQTATSAVFKLFKLKPSAFFSVHVTDLTDDGTLKLTYEISADGVTYVTPSSASDIVTAHTKTSGPGGDGNDLYSFTPPLAKYMRIIATETGGGNAIVITVWLLIQ</sequence>
<organism evidence="1">
    <name type="scientific">marine sediment metagenome</name>
    <dbReference type="NCBI Taxonomy" id="412755"/>
    <lineage>
        <taxon>unclassified sequences</taxon>
        <taxon>metagenomes</taxon>
        <taxon>ecological metagenomes</taxon>
    </lineage>
</organism>
<reference evidence="1" key="1">
    <citation type="journal article" date="2015" name="Nature">
        <title>Complex archaea that bridge the gap between prokaryotes and eukaryotes.</title>
        <authorList>
            <person name="Spang A."/>
            <person name="Saw J.H."/>
            <person name="Jorgensen S.L."/>
            <person name="Zaremba-Niedzwiedzka K."/>
            <person name="Martijn J."/>
            <person name="Lind A.E."/>
            <person name="van Eijk R."/>
            <person name="Schleper C."/>
            <person name="Guy L."/>
            <person name="Ettema T.J."/>
        </authorList>
    </citation>
    <scope>NUCLEOTIDE SEQUENCE</scope>
</reference>
<gene>
    <name evidence="1" type="ORF">LCGC14_1291850</name>
</gene>
<accession>A0A0F9KTV5</accession>
<evidence type="ECO:0008006" key="2">
    <source>
        <dbReference type="Google" id="ProtNLM"/>
    </source>
</evidence>
<proteinExistence type="predicted"/>
<evidence type="ECO:0000313" key="1">
    <source>
        <dbReference type="EMBL" id="KKM85163.1"/>
    </source>
</evidence>
<dbReference type="AlphaFoldDB" id="A0A0F9KTV5"/>